<evidence type="ECO:0000256" key="1">
    <source>
        <dbReference type="ARBA" id="ARBA00010199"/>
    </source>
</evidence>
<evidence type="ECO:0008006" key="6">
    <source>
        <dbReference type="Google" id="ProtNLM"/>
    </source>
</evidence>
<dbReference type="PANTHER" id="PTHR43298:SF2">
    <property type="entry name" value="FMN_FAD EXPORTER YEEO-RELATED"/>
    <property type="match status" value="1"/>
</dbReference>
<accession>A0A5J4VRY9</accession>
<dbReference type="PANTHER" id="PTHR43298">
    <property type="entry name" value="MULTIDRUG RESISTANCE PROTEIN NORM-RELATED"/>
    <property type="match status" value="1"/>
</dbReference>
<feature type="transmembrane region" description="Helical" evidence="3">
    <location>
        <begin position="264"/>
        <end position="292"/>
    </location>
</feature>
<dbReference type="EMBL" id="SNRW01005301">
    <property type="protein sequence ID" value="KAA6385352.1"/>
    <property type="molecule type" value="Genomic_DNA"/>
</dbReference>
<proteinExistence type="inferred from homology"/>
<feature type="transmembrane region" description="Helical" evidence="3">
    <location>
        <begin position="77"/>
        <end position="98"/>
    </location>
</feature>
<gene>
    <name evidence="4" type="ORF">EZS28_019119</name>
</gene>
<comment type="similarity">
    <text evidence="1">Belongs to the multi antimicrobial extrusion (MATE) (TC 2.A.66.1) family.</text>
</comment>
<evidence type="ECO:0000256" key="3">
    <source>
        <dbReference type="SAM" id="Phobius"/>
    </source>
</evidence>
<dbReference type="Proteomes" id="UP000324800">
    <property type="component" value="Unassembled WGS sequence"/>
</dbReference>
<dbReference type="OrthoDB" id="2126698at2759"/>
<feature type="transmembrane region" description="Helical" evidence="3">
    <location>
        <begin position="341"/>
        <end position="360"/>
    </location>
</feature>
<evidence type="ECO:0000313" key="4">
    <source>
        <dbReference type="EMBL" id="KAA6385352.1"/>
    </source>
</evidence>
<dbReference type="GO" id="GO:0042910">
    <property type="term" value="F:xenobiotic transmembrane transporter activity"/>
    <property type="evidence" value="ECO:0007669"/>
    <property type="project" value="InterPro"/>
</dbReference>
<keyword evidence="3" id="KW-0472">Membrane</keyword>
<dbReference type="InterPro" id="IPR002528">
    <property type="entry name" value="MATE_fam"/>
</dbReference>
<keyword evidence="2" id="KW-0813">Transport</keyword>
<feature type="transmembrane region" description="Helical" evidence="3">
    <location>
        <begin position="220"/>
        <end position="241"/>
    </location>
</feature>
<keyword evidence="3" id="KW-1133">Transmembrane helix</keyword>
<dbReference type="AlphaFoldDB" id="A0A5J4VRY9"/>
<dbReference type="GO" id="GO:0005886">
    <property type="term" value="C:plasma membrane"/>
    <property type="evidence" value="ECO:0007669"/>
    <property type="project" value="TreeGrafter"/>
</dbReference>
<protein>
    <recommendedName>
        <fullName evidence="6">MATE family efflux transporter</fullName>
    </recommendedName>
</protein>
<organism evidence="4 5">
    <name type="scientific">Streblomastix strix</name>
    <dbReference type="NCBI Taxonomy" id="222440"/>
    <lineage>
        <taxon>Eukaryota</taxon>
        <taxon>Metamonada</taxon>
        <taxon>Preaxostyla</taxon>
        <taxon>Oxymonadida</taxon>
        <taxon>Streblomastigidae</taxon>
        <taxon>Streblomastix</taxon>
    </lineage>
</organism>
<comment type="caution">
    <text evidence="4">The sequence shown here is derived from an EMBL/GenBank/DDBJ whole genome shotgun (WGS) entry which is preliminary data.</text>
</comment>
<name>A0A5J4VRY9_9EUKA</name>
<keyword evidence="3" id="KW-0812">Transmembrane</keyword>
<dbReference type="Pfam" id="PF01554">
    <property type="entry name" value="MatE"/>
    <property type="match status" value="1"/>
</dbReference>
<evidence type="ECO:0000313" key="5">
    <source>
        <dbReference type="Proteomes" id="UP000324800"/>
    </source>
</evidence>
<feature type="transmembrane region" description="Helical" evidence="3">
    <location>
        <begin position="119"/>
        <end position="140"/>
    </location>
</feature>
<evidence type="ECO:0000256" key="2">
    <source>
        <dbReference type="ARBA" id="ARBA00022448"/>
    </source>
</evidence>
<dbReference type="GO" id="GO:0015297">
    <property type="term" value="F:antiporter activity"/>
    <property type="evidence" value="ECO:0007669"/>
    <property type="project" value="InterPro"/>
</dbReference>
<feature type="transmembrane region" description="Helical" evidence="3">
    <location>
        <begin position="304"/>
        <end position="329"/>
    </location>
</feature>
<dbReference type="InterPro" id="IPR050222">
    <property type="entry name" value="MATE_MdtK"/>
</dbReference>
<sequence length="375" mass="41583">MTSPELNENIEKLNKNPISKFFRWNGIGGSKELLKLAAPMLLSEGSNTICMFIERIILGRYIVEGQQIGFDACVVSVSYSVIAVILWVLIGLTIYCAMQIAQRIGNNQDLVGETLWQGFYASIIAAIFAAALIPVVRPILSFLSNNDDDDYMKNLINAEVNYSTIIMSLMIMFLLYNMSSLFFGAVSETTPVVIVNLVCVGINALLDYLLIIVFRLGYRGAAYAICSSKFIGVVIFMILIFRRRDFRDRFKLIKLSSLKPQIKFLIRAVLVGLMVGLVNGIDSFVWMMFLILQQNVGEAAVTSAGYIASLYETIMIVIYGISAALQLIASKNIGNIDAIKNSILTGIKFIVPYAVIFVILELSLSFNNNSSGCWI</sequence>
<feature type="transmembrane region" description="Helical" evidence="3">
    <location>
        <begin position="193"/>
        <end position="214"/>
    </location>
</feature>
<reference evidence="4 5" key="1">
    <citation type="submission" date="2019-03" db="EMBL/GenBank/DDBJ databases">
        <title>Single cell metagenomics reveals metabolic interactions within the superorganism composed of flagellate Streblomastix strix and complex community of Bacteroidetes bacteria on its surface.</title>
        <authorList>
            <person name="Treitli S.C."/>
            <person name="Kolisko M."/>
            <person name="Husnik F."/>
            <person name="Keeling P."/>
            <person name="Hampl V."/>
        </authorList>
    </citation>
    <scope>NUCLEOTIDE SEQUENCE [LARGE SCALE GENOMIC DNA]</scope>
    <source>
        <strain evidence="4">ST1C</strain>
    </source>
</reference>
<feature type="transmembrane region" description="Helical" evidence="3">
    <location>
        <begin position="160"/>
        <end position="186"/>
    </location>
</feature>